<dbReference type="Proteomes" id="UP001358586">
    <property type="component" value="Chromosome 8"/>
</dbReference>
<keyword evidence="3" id="KW-1185">Reference proteome</keyword>
<accession>A0ABR0P2K0</accession>
<proteinExistence type="predicted"/>
<name>A0ABR0P2K0_GOSAR</name>
<evidence type="ECO:0000313" key="3">
    <source>
        <dbReference type="Proteomes" id="UP001358586"/>
    </source>
</evidence>
<dbReference type="EMBL" id="JARKNE010000008">
    <property type="protein sequence ID" value="KAK5812354.1"/>
    <property type="molecule type" value="Genomic_DNA"/>
</dbReference>
<protein>
    <submittedName>
        <fullName evidence="2">Uncharacterized protein</fullName>
    </submittedName>
</protein>
<feature type="region of interest" description="Disordered" evidence="1">
    <location>
        <begin position="1"/>
        <end position="29"/>
    </location>
</feature>
<evidence type="ECO:0000256" key="1">
    <source>
        <dbReference type="SAM" id="MobiDB-lite"/>
    </source>
</evidence>
<gene>
    <name evidence="2" type="ORF">PVK06_027783</name>
</gene>
<organism evidence="2 3">
    <name type="scientific">Gossypium arboreum</name>
    <name type="common">Tree cotton</name>
    <name type="synonym">Gossypium nanking</name>
    <dbReference type="NCBI Taxonomy" id="29729"/>
    <lineage>
        <taxon>Eukaryota</taxon>
        <taxon>Viridiplantae</taxon>
        <taxon>Streptophyta</taxon>
        <taxon>Embryophyta</taxon>
        <taxon>Tracheophyta</taxon>
        <taxon>Spermatophyta</taxon>
        <taxon>Magnoliopsida</taxon>
        <taxon>eudicotyledons</taxon>
        <taxon>Gunneridae</taxon>
        <taxon>Pentapetalae</taxon>
        <taxon>rosids</taxon>
        <taxon>malvids</taxon>
        <taxon>Malvales</taxon>
        <taxon>Malvaceae</taxon>
        <taxon>Malvoideae</taxon>
        <taxon>Gossypium</taxon>
    </lineage>
</organism>
<sequence length="92" mass="10732">MTYPNENLLNNFPSDQVEGATEDDEGIDDSTEYQFDQSDLQDHVTSIKEEAVEAYAKPWQNKMDALRRNVRSLHPDLQDKNWLFRSNNLCPQ</sequence>
<feature type="compositionally biased region" description="Acidic residues" evidence="1">
    <location>
        <begin position="20"/>
        <end position="29"/>
    </location>
</feature>
<feature type="compositionally biased region" description="Polar residues" evidence="1">
    <location>
        <begin position="1"/>
        <end position="14"/>
    </location>
</feature>
<reference evidence="2 3" key="1">
    <citation type="submission" date="2023-03" db="EMBL/GenBank/DDBJ databases">
        <title>WGS of Gossypium arboreum.</title>
        <authorList>
            <person name="Yu D."/>
        </authorList>
    </citation>
    <scope>NUCLEOTIDE SEQUENCE [LARGE SCALE GENOMIC DNA]</scope>
    <source>
        <tissue evidence="2">Leaf</tissue>
    </source>
</reference>
<comment type="caution">
    <text evidence="2">The sequence shown here is derived from an EMBL/GenBank/DDBJ whole genome shotgun (WGS) entry which is preliminary data.</text>
</comment>
<evidence type="ECO:0000313" key="2">
    <source>
        <dbReference type="EMBL" id="KAK5812354.1"/>
    </source>
</evidence>